<sequence>MTDMNYQIRRCAKINSAVFDIVYEDMCQNDEVKSIHAIVLASCLDSNGDMKLSPWIPAPLVSHVHKDDDLWFVTLSLTPMAMKYFVHSENTISFECRIQNVVTRISFNTDQLICLNGLNGKELVDTQPFQYLIHEEALNEQPEPPVKKRPSLSVVKND</sequence>
<keyword evidence="2" id="KW-1185">Reference proteome</keyword>
<evidence type="ECO:0000313" key="1">
    <source>
        <dbReference type="EMBL" id="MBB6056263.1"/>
    </source>
</evidence>
<name>A0A841GRH2_9GAMM</name>
<dbReference type="Proteomes" id="UP000585721">
    <property type="component" value="Unassembled WGS sequence"/>
</dbReference>
<gene>
    <name evidence="1" type="ORF">HNR75_002195</name>
</gene>
<proteinExistence type="predicted"/>
<dbReference type="AlphaFoldDB" id="A0A841GRH2"/>
<reference evidence="1 2" key="1">
    <citation type="submission" date="2020-08" db="EMBL/GenBank/DDBJ databases">
        <title>Genomic Encyclopedia of Type Strains, Phase IV (KMG-IV): sequencing the most valuable type-strain genomes for metagenomic binning, comparative biology and taxonomic classification.</title>
        <authorList>
            <person name="Goeker M."/>
        </authorList>
    </citation>
    <scope>NUCLEOTIDE SEQUENCE [LARGE SCALE GENOMIC DNA]</scope>
    <source>
        <strain evidence="1 2">DSM 22975</strain>
    </source>
</reference>
<accession>A0A841GRH2</accession>
<protein>
    <submittedName>
        <fullName evidence="1">Uncharacterized protein</fullName>
    </submittedName>
</protein>
<comment type="caution">
    <text evidence="1">The sequence shown here is derived from an EMBL/GenBank/DDBJ whole genome shotgun (WGS) entry which is preliminary data.</text>
</comment>
<dbReference type="EMBL" id="JACHGR010000007">
    <property type="protein sequence ID" value="MBB6056263.1"/>
    <property type="molecule type" value="Genomic_DNA"/>
</dbReference>
<evidence type="ECO:0000313" key="2">
    <source>
        <dbReference type="Proteomes" id="UP000585721"/>
    </source>
</evidence>
<organism evidence="1 2">
    <name type="scientific">Tolumonas osonensis</name>
    <dbReference type="NCBI Taxonomy" id="675874"/>
    <lineage>
        <taxon>Bacteria</taxon>
        <taxon>Pseudomonadati</taxon>
        <taxon>Pseudomonadota</taxon>
        <taxon>Gammaproteobacteria</taxon>
        <taxon>Aeromonadales</taxon>
        <taxon>Aeromonadaceae</taxon>
        <taxon>Tolumonas</taxon>
    </lineage>
</organism>
<dbReference type="RefSeq" id="WP_188026987.1">
    <property type="nucleotide sequence ID" value="NZ_JACHGR010000007.1"/>
</dbReference>